<dbReference type="EMBL" id="JAACAK010000113">
    <property type="protein sequence ID" value="NIR76062.1"/>
    <property type="molecule type" value="Genomic_DNA"/>
</dbReference>
<organism evidence="12 13">
    <name type="scientific">Candidatus Kutchimonas denitrificans</name>
    <dbReference type="NCBI Taxonomy" id="3056748"/>
    <lineage>
        <taxon>Bacteria</taxon>
        <taxon>Pseudomonadati</taxon>
        <taxon>Gemmatimonadota</taxon>
        <taxon>Gemmatimonadia</taxon>
        <taxon>Candidatus Palauibacterales</taxon>
        <taxon>Candidatus Palauibacteraceae</taxon>
        <taxon>Candidatus Kutchimonas</taxon>
    </lineage>
</organism>
<comment type="similarity">
    <text evidence="3">Belongs to the Nudix hydrolase family. NudK subfamily.</text>
</comment>
<evidence type="ECO:0000313" key="12">
    <source>
        <dbReference type="EMBL" id="NIR76062.1"/>
    </source>
</evidence>
<evidence type="ECO:0000256" key="9">
    <source>
        <dbReference type="PIRSR" id="PIRSR604385-2"/>
    </source>
</evidence>
<dbReference type="InterPro" id="IPR004385">
    <property type="entry name" value="NDP_pyrophosphatase"/>
</dbReference>
<dbReference type="GO" id="GO:0019693">
    <property type="term" value="P:ribose phosphate metabolic process"/>
    <property type="evidence" value="ECO:0007669"/>
    <property type="project" value="TreeGrafter"/>
</dbReference>
<feature type="binding site" evidence="9">
    <location>
        <position position="98"/>
    </location>
    <ligand>
        <name>Mg(2+)</name>
        <dbReference type="ChEBI" id="CHEBI:18420"/>
        <label>1</label>
    </ligand>
</feature>
<dbReference type="Gene3D" id="3.90.79.10">
    <property type="entry name" value="Nucleoside Triphosphate Pyrophosphohydrolase"/>
    <property type="match status" value="1"/>
</dbReference>
<evidence type="ECO:0000313" key="13">
    <source>
        <dbReference type="Proteomes" id="UP000702544"/>
    </source>
</evidence>
<reference evidence="12 13" key="1">
    <citation type="submission" date="2020-01" db="EMBL/GenBank/DDBJ databases">
        <title>Genomes assembled from Gulf of Kutch pelagic sediment metagenomes.</title>
        <authorList>
            <person name="Chandrashekar M."/>
            <person name="Mahajan M.S."/>
            <person name="Dave K.J."/>
            <person name="Vatsa P."/>
            <person name="Nathani N.M."/>
        </authorList>
    </citation>
    <scope>NUCLEOTIDE SEQUENCE [LARGE SCALE GENOMIC DNA]</scope>
    <source>
        <strain evidence="12">KS3-K002</strain>
    </source>
</reference>
<feature type="binding site" evidence="9">
    <location>
        <position position="149"/>
    </location>
    <ligand>
        <name>Mg(2+)</name>
        <dbReference type="ChEBI" id="CHEBI:18420"/>
        <label>1</label>
    </ligand>
</feature>
<evidence type="ECO:0000256" key="4">
    <source>
        <dbReference type="ARBA" id="ARBA00011738"/>
    </source>
</evidence>
<protein>
    <recommendedName>
        <fullName evidence="5">GDP-mannose pyrophosphatase</fullName>
    </recommendedName>
    <alternativeName>
        <fullName evidence="7">GDP-mannose hydrolase</fullName>
    </alternativeName>
    <alternativeName>
        <fullName evidence="8">GDPMK</fullName>
    </alternativeName>
</protein>
<keyword evidence="6 12" id="KW-0378">Hydrolase</keyword>
<comment type="caution">
    <text evidence="12">The sequence shown here is derived from an EMBL/GenBank/DDBJ whole genome shotgun (WGS) entry which is preliminary data.</text>
</comment>
<evidence type="ECO:0000256" key="8">
    <source>
        <dbReference type="ARBA" id="ARBA00032272"/>
    </source>
</evidence>
<accession>A0AAE4ZB90</accession>
<dbReference type="PANTHER" id="PTHR11839:SF18">
    <property type="entry name" value="NUDIX HYDROLASE DOMAIN-CONTAINING PROTEIN"/>
    <property type="match status" value="1"/>
</dbReference>
<dbReference type="PROSITE" id="PS51462">
    <property type="entry name" value="NUDIX"/>
    <property type="match status" value="1"/>
</dbReference>
<dbReference type="PANTHER" id="PTHR11839">
    <property type="entry name" value="UDP/ADP-SUGAR PYROPHOSPHATASE"/>
    <property type="match status" value="1"/>
</dbReference>
<evidence type="ECO:0000256" key="3">
    <source>
        <dbReference type="ARBA" id="ARBA00007275"/>
    </source>
</evidence>
<evidence type="ECO:0000256" key="2">
    <source>
        <dbReference type="ARBA" id="ARBA00001946"/>
    </source>
</evidence>
<evidence type="ECO:0000256" key="5">
    <source>
        <dbReference type="ARBA" id="ARBA00016377"/>
    </source>
</evidence>
<dbReference type="NCBIfam" id="TIGR00052">
    <property type="entry name" value="nudix-type nucleoside diphosphatase, YffH/AdpP family"/>
    <property type="match status" value="1"/>
</dbReference>
<feature type="short sequence motif" description="Nudix box" evidence="10">
    <location>
        <begin position="84"/>
        <end position="105"/>
    </location>
</feature>
<feature type="binding site" evidence="9">
    <location>
        <position position="83"/>
    </location>
    <ligand>
        <name>Mg(2+)</name>
        <dbReference type="ChEBI" id="CHEBI:18420"/>
        <label>1</label>
    </ligand>
</feature>
<dbReference type="InterPro" id="IPR000086">
    <property type="entry name" value="NUDIX_hydrolase_dom"/>
</dbReference>
<gene>
    <name evidence="12" type="ORF">GWO12_13285</name>
</gene>
<dbReference type="GO" id="GO:0046872">
    <property type="term" value="F:metal ion binding"/>
    <property type="evidence" value="ECO:0007669"/>
    <property type="project" value="UniProtKB-KW"/>
</dbReference>
<dbReference type="Proteomes" id="UP000702544">
    <property type="component" value="Unassembled WGS sequence"/>
</dbReference>
<keyword evidence="9" id="KW-0460">Magnesium</keyword>
<evidence type="ECO:0000256" key="6">
    <source>
        <dbReference type="ARBA" id="ARBA00022801"/>
    </source>
</evidence>
<comment type="subunit">
    <text evidence="4">Homodimer.</text>
</comment>
<keyword evidence="9" id="KW-0479">Metal-binding</keyword>
<evidence type="ECO:0000256" key="7">
    <source>
        <dbReference type="ARBA" id="ARBA00032162"/>
    </source>
</evidence>
<evidence type="ECO:0000259" key="11">
    <source>
        <dbReference type="PROSITE" id="PS51462"/>
    </source>
</evidence>
<sequence>MERVRVVEKRRVFDDIFKIDEALLQHRKHDGSWSEPIRQLSFERGDSVAALLRRRETGDLILVEQFRYPTLEKGPGWMAEIVAGSVEDEPPDETMVREVREETGYEVERLDRIATFYVSPGGTSERVILYYGEVSGEAEREVGMGVGEEDIKVIERSPDELWQNFLSGQLVDAKTIIGLLWLRTASEYEYDKE</sequence>
<dbReference type="InterPro" id="IPR015797">
    <property type="entry name" value="NUDIX_hydrolase-like_dom_sf"/>
</dbReference>
<proteinExistence type="inferred from homology"/>
<comment type="cofactor">
    <cofactor evidence="2 9">
        <name>Mg(2+)</name>
        <dbReference type="ChEBI" id="CHEBI:18420"/>
    </cofactor>
</comment>
<evidence type="ECO:0000256" key="10">
    <source>
        <dbReference type="PIRSR" id="PIRSR604385-3"/>
    </source>
</evidence>
<dbReference type="GO" id="GO:0006753">
    <property type="term" value="P:nucleoside phosphate metabolic process"/>
    <property type="evidence" value="ECO:0007669"/>
    <property type="project" value="TreeGrafter"/>
</dbReference>
<feature type="domain" description="Nudix hydrolase" evidence="11">
    <location>
        <begin position="43"/>
        <end position="184"/>
    </location>
</feature>
<feature type="binding site" evidence="9">
    <location>
        <position position="102"/>
    </location>
    <ligand>
        <name>Mg(2+)</name>
        <dbReference type="ChEBI" id="CHEBI:18420"/>
        <label>1</label>
    </ligand>
</feature>
<comment type="catalytic activity">
    <reaction evidence="1">
        <text>GDP-alpha-D-mannose + H2O = alpha-D-mannose 1-phosphate + GMP + 2 H(+)</text>
        <dbReference type="Rhea" id="RHEA:27978"/>
        <dbReference type="ChEBI" id="CHEBI:15377"/>
        <dbReference type="ChEBI" id="CHEBI:15378"/>
        <dbReference type="ChEBI" id="CHEBI:57527"/>
        <dbReference type="ChEBI" id="CHEBI:58115"/>
        <dbReference type="ChEBI" id="CHEBI:58409"/>
    </reaction>
</comment>
<dbReference type="SUPFAM" id="SSF55811">
    <property type="entry name" value="Nudix"/>
    <property type="match status" value="1"/>
</dbReference>
<evidence type="ECO:0000256" key="1">
    <source>
        <dbReference type="ARBA" id="ARBA00000847"/>
    </source>
</evidence>
<dbReference type="AlphaFoldDB" id="A0AAE4ZB90"/>
<dbReference type="Pfam" id="PF00293">
    <property type="entry name" value="NUDIX"/>
    <property type="match status" value="1"/>
</dbReference>
<dbReference type="GO" id="GO:0016818">
    <property type="term" value="F:hydrolase activity, acting on acid anhydrides, in phosphorus-containing anhydrides"/>
    <property type="evidence" value="ECO:0007669"/>
    <property type="project" value="InterPro"/>
</dbReference>
<name>A0AAE4ZB90_9BACT</name>